<evidence type="ECO:0000313" key="3">
    <source>
        <dbReference type="Proteomes" id="UP001295444"/>
    </source>
</evidence>
<name>A0AAD1SRX3_PELCU</name>
<proteinExistence type="predicted"/>
<feature type="region of interest" description="Disordered" evidence="1">
    <location>
        <begin position="139"/>
        <end position="176"/>
    </location>
</feature>
<gene>
    <name evidence="2" type="ORF">PECUL_23A032728</name>
</gene>
<organism evidence="2 3">
    <name type="scientific">Pelobates cultripes</name>
    <name type="common">Western spadefoot toad</name>
    <dbReference type="NCBI Taxonomy" id="61616"/>
    <lineage>
        <taxon>Eukaryota</taxon>
        <taxon>Metazoa</taxon>
        <taxon>Chordata</taxon>
        <taxon>Craniata</taxon>
        <taxon>Vertebrata</taxon>
        <taxon>Euteleostomi</taxon>
        <taxon>Amphibia</taxon>
        <taxon>Batrachia</taxon>
        <taxon>Anura</taxon>
        <taxon>Pelobatoidea</taxon>
        <taxon>Pelobatidae</taxon>
        <taxon>Pelobates</taxon>
    </lineage>
</organism>
<feature type="region of interest" description="Disordered" evidence="1">
    <location>
        <begin position="84"/>
        <end position="111"/>
    </location>
</feature>
<reference evidence="2" key="1">
    <citation type="submission" date="2022-03" db="EMBL/GenBank/DDBJ databases">
        <authorList>
            <person name="Alioto T."/>
            <person name="Alioto T."/>
            <person name="Gomez Garrido J."/>
        </authorList>
    </citation>
    <scope>NUCLEOTIDE SEQUENCE</scope>
</reference>
<dbReference type="EMBL" id="OW240918">
    <property type="protein sequence ID" value="CAH2307040.1"/>
    <property type="molecule type" value="Genomic_DNA"/>
</dbReference>
<evidence type="ECO:0000256" key="1">
    <source>
        <dbReference type="SAM" id="MobiDB-lite"/>
    </source>
</evidence>
<sequence length="176" mass="19794">MADACNPAPQDNVLHEANRSHSNVDKLEEIFNRFWATLEERTRLETASRVPLTGEWKLRGVRPAEHSIGDLTHKIAVNSALRLPGPGATLVPTARHQPRRRRRRKSPRKADRIFRISQDGKRLDPIKYRVCGTEMMAPRSTRAQGGSLPESSHITHAWSHPGLHMPEGQEPSRGIG</sequence>
<feature type="compositionally biased region" description="Polar residues" evidence="1">
    <location>
        <begin position="141"/>
        <end position="154"/>
    </location>
</feature>
<accession>A0AAD1SRX3</accession>
<protein>
    <submittedName>
        <fullName evidence="2">Uncharacterized protein</fullName>
    </submittedName>
</protein>
<dbReference type="Proteomes" id="UP001295444">
    <property type="component" value="Chromosome 07"/>
</dbReference>
<feature type="compositionally biased region" description="Basic residues" evidence="1">
    <location>
        <begin position="96"/>
        <end position="107"/>
    </location>
</feature>
<dbReference type="AlphaFoldDB" id="A0AAD1SRX3"/>
<evidence type="ECO:0000313" key="2">
    <source>
        <dbReference type="EMBL" id="CAH2307040.1"/>
    </source>
</evidence>
<keyword evidence="3" id="KW-1185">Reference proteome</keyword>